<reference evidence="2 3" key="1">
    <citation type="submission" date="2019-03" db="EMBL/GenBank/DDBJ databases">
        <title>First draft genome of Liparis tanakae, snailfish: a comprehensive survey of snailfish specific genes.</title>
        <authorList>
            <person name="Kim W."/>
            <person name="Song I."/>
            <person name="Jeong J.-H."/>
            <person name="Kim D."/>
            <person name="Kim S."/>
            <person name="Ryu S."/>
            <person name="Song J.Y."/>
            <person name="Lee S.K."/>
        </authorList>
    </citation>
    <scope>NUCLEOTIDE SEQUENCE [LARGE SCALE GENOMIC DNA]</scope>
    <source>
        <tissue evidence="2">Muscle</tissue>
    </source>
</reference>
<evidence type="ECO:0000256" key="1">
    <source>
        <dbReference type="SAM" id="MobiDB-lite"/>
    </source>
</evidence>
<accession>A0A4Z2EJM6</accession>
<dbReference type="AlphaFoldDB" id="A0A4Z2EJM6"/>
<protein>
    <submittedName>
        <fullName evidence="2">Uncharacterized protein</fullName>
    </submittedName>
</protein>
<evidence type="ECO:0000313" key="2">
    <source>
        <dbReference type="EMBL" id="TNN28955.1"/>
    </source>
</evidence>
<feature type="region of interest" description="Disordered" evidence="1">
    <location>
        <begin position="82"/>
        <end position="103"/>
    </location>
</feature>
<evidence type="ECO:0000313" key="3">
    <source>
        <dbReference type="Proteomes" id="UP000314294"/>
    </source>
</evidence>
<comment type="caution">
    <text evidence="2">The sequence shown here is derived from an EMBL/GenBank/DDBJ whole genome shotgun (WGS) entry which is preliminary data.</text>
</comment>
<name>A0A4Z2EJM6_9TELE</name>
<dbReference type="EMBL" id="SRLO01006235">
    <property type="protein sequence ID" value="TNN28955.1"/>
    <property type="molecule type" value="Genomic_DNA"/>
</dbReference>
<organism evidence="2 3">
    <name type="scientific">Liparis tanakae</name>
    <name type="common">Tanaka's snailfish</name>
    <dbReference type="NCBI Taxonomy" id="230148"/>
    <lineage>
        <taxon>Eukaryota</taxon>
        <taxon>Metazoa</taxon>
        <taxon>Chordata</taxon>
        <taxon>Craniata</taxon>
        <taxon>Vertebrata</taxon>
        <taxon>Euteleostomi</taxon>
        <taxon>Actinopterygii</taxon>
        <taxon>Neopterygii</taxon>
        <taxon>Teleostei</taxon>
        <taxon>Neoteleostei</taxon>
        <taxon>Acanthomorphata</taxon>
        <taxon>Eupercaria</taxon>
        <taxon>Perciformes</taxon>
        <taxon>Cottioidei</taxon>
        <taxon>Cottales</taxon>
        <taxon>Liparidae</taxon>
        <taxon>Liparis</taxon>
    </lineage>
</organism>
<keyword evidence="3" id="KW-1185">Reference proteome</keyword>
<sequence>MRRAGGKSTHGLRPYINQFYFPDGTLFYNRLLNVHPVYAPPRLSIAGERGSSRELKADRISSCIFHGAAHVFIAEHAPGGPRNAAFPGNRQQLDAHGASAASC</sequence>
<dbReference type="Proteomes" id="UP000314294">
    <property type="component" value="Unassembled WGS sequence"/>
</dbReference>
<proteinExistence type="predicted"/>
<gene>
    <name evidence="2" type="ORF">EYF80_060896</name>
</gene>